<sequence length="72" mass="7382">MKLTLVILSALLGAVSLAAPLPSAEEKKITARQNPLPQVVDIASGILLPADLKNSGIDKLPGELEGGALVIK</sequence>
<dbReference type="EMBL" id="BAUL01000328">
    <property type="protein sequence ID" value="GAD99807.1"/>
    <property type="molecule type" value="Genomic_DNA"/>
</dbReference>
<evidence type="ECO:0000313" key="2">
    <source>
        <dbReference type="EMBL" id="GAD99807.1"/>
    </source>
</evidence>
<dbReference type="HOGENOM" id="CLU_2721972_0_0_1"/>
<comment type="caution">
    <text evidence="2">The sequence shown here is derived from an EMBL/GenBank/DDBJ whole genome shotgun (WGS) entry which is preliminary data.</text>
</comment>
<organism evidence="2 3">
    <name type="scientific">Byssochlamys spectabilis (strain No. 5 / NBRC 109023)</name>
    <name type="common">Paecilomyces variotii</name>
    <dbReference type="NCBI Taxonomy" id="1356009"/>
    <lineage>
        <taxon>Eukaryota</taxon>
        <taxon>Fungi</taxon>
        <taxon>Dikarya</taxon>
        <taxon>Ascomycota</taxon>
        <taxon>Pezizomycotina</taxon>
        <taxon>Eurotiomycetes</taxon>
        <taxon>Eurotiomycetidae</taxon>
        <taxon>Eurotiales</taxon>
        <taxon>Thermoascaceae</taxon>
        <taxon>Paecilomyces</taxon>
    </lineage>
</organism>
<keyword evidence="1" id="KW-0732">Signal</keyword>
<evidence type="ECO:0000256" key="1">
    <source>
        <dbReference type="SAM" id="SignalP"/>
    </source>
</evidence>
<reference evidence="3" key="1">
    <citation type="journal article" date="2014" name="Genome Announc.">
        <title>Draft genome sequence of the formaldehyde-resistant fungus Byssochlamys spectabilis No. 5 (anamorph Paecilomyces variotii No. 5) (NBRC109023).</title>
        <authorList>
            <person name="Oka T."/>
            <person name="Ekino K."/>
            <person name="Fukuda K."/>
            <person name="Nomura Y."/>
        </authorList>
    </citation>
    <scope>NUCLEOTIDE SEQUENCE [LARGE SCALE GENOMIC DNA]</scope>
    <source>
        <strain evidence="3">No. 5 / NBRC 109023</strain>
    </source>
</reference>
<feature type="chain" id="PRO_5004733563" evidence="1">
    <location>
        <begin position="19"/>
        <end position="72"/>
    </location>
</feature>
<dbReference type="Proteomes" id="UP000018001">
    <property type="component" value="Unassembled WGS sequence"/>
</dbReference>
<keyword evidence="3" id="KW-1185">Reference proteome</keyword>
<dbReference type="InParanoid" id="V5GFS0"/>
<feature type="signal peptide" evidence="1">
    <location>
        <begin position="1"/>
        <end position="18"/>
    </location>
</feature>
<dbReference type="AlphaFoldDB" id="V5GFS0"/>
<proteinExistence type="predicted"/>
<dbReference type="OrthoDB" id="10491395at2759"/>
<protein>
    <submittedName>
        <fullName evidence="2">Uncharacterized protein</fullName>
    </submittedName>
</protein>
<evidence type="ECO:0000313" key="3">
    <source>
        <dbReference type="Proteomes" id="UP000018001"/>
    </source>
</evidence>
<gene>
    <name evidence="2" type="ORF">PVAR5_8534</name>
</gene>
<name>V5GFS0_BYSSN</name>
<accession>V5GFS0</accession>